<keyword evidence="2" id="KW-1185">Reference proteome</keyword>
<dbReference type="EMBL" id="JAPMOS010000047">
    <property type="protein sequence ID" value="KAJ4457424.1"/>
    <property type="molecule type" value="Genomic_DNA"/>
</dbReference>
<name>A0ABQ8UDS9_9EUKA</name>
<accession>A0ABQ8UDS9</accession>
<comment type="caution">
    <text evidence="1">The sequence shown here is derived from an EMBL/GenBank/DDBJ whole genome shotgun (WGS) entry which is preliminary data.</text>
</comment>
<reference evidence="1" key="1">
    <citation type="journal article" date="2022" name="bioRxiv">
        <title>Genomics of Preaxostyla Flagellates Illuminates Evolutionary Transitions and the Path Towards Mitochondrial Loss.</title>
        <authorList>
            <person name="Novak L.V.F."/>
            <person name="Treitli S.C."/>
            <person name="Pyrih J."/>
            <person name="Halakuc P."/>
            <person name="Pipaliya S.V."/>
            <person name="Vacek V."/>
            <person name="Brzon O."/>
            <person name="Soukal P."/>
            <person name="Eme L."/>
            <person name="Dacks J.B."/>
            <person name="Karnkowska A."/>
            <person name="Elias M."/>
            <person name="Hampl V."/>
        </authorList>
    </citation>
    <scope>NUCLEOTIDE SEQUENCE</scope>
    <source>
        <strain evidence="1">RCP-MX</strain>
    </source>
</reference>
<organism evidence="1 2">
    <name type="scientific">Paratrimastix pyriformis</name>
    <dbReference type="NCBI Taxonomy" id="342808"/>
    <lineage>
        <taxon>Eukaryota</taxon>
        <taxon>Metamonada</taxon>
        <taxon>Preaxostyla</taxon>
        <taxon>Paratrimastigidae</taxon>
        <taxon>Paratrimastix</taxon>
    </lineage>
</organism>
<evidence type="ECO:0000313" key="2">
    <source>
        <dbReference type="Proteomes" id="UP001141327"/>
    </source>
</evidence>
<proteinExistence type="predicted"/>
<protein>
    <submittedName>
        <fullName evidence="1">Uncharacterized protein</fullName>
    </submittedName>
</protein>
<sequence length="185" mass="21555">MDTSKEPRKSKGTHRRRAAHIAQFDDETEEIVAICAAVMSKMTGKQVLYDAAIIQAAGQYEMSPLGSYRRIAKKAVKGARDEKKEIDMAVKVVKDRLEKERAEYLKSQAKIDAERERMARNTLNYFHRLRFLNLRNSDATSSNYWWGTNACAYYAVDRHLYHYCLLHLHLEMLDLLIMKNLRKNL</sequence>
<dbReference type="Proteomes" id="UP001141327">
    <property type="component" value="Unassembled WGS sequence"/>
</dbReference>
<gene>
    <name evidence="1" type="ORF">PAPYR_7130</name>
</gene>
<evidence type="ECO:0000313" key="1">
    <source>
        <dbReference type="EMBL" id="KAJ4457424.1"/>
    </source>
</evidence>